<organism evidence="1 2">
    <name type="scientific">Pseudomonas putida</name>
    <name type="common">Arthrobacter siderocapsulatus</name>
    <dbReference type="NCBI Taxonomy" id="303"/>
    <lineage>
        <taxon>Bacteria</taxon>
        <taxon>Pseudomonadati</taxon>
        <taxon>Pseudomonadota</taxon>
        <taxon>Gammaproteobacteria</taxon>
        <taxon>Pseudomonadales</taxon>
        <taxon>Pseudomonadaceae</taxon>
        <taxon>Pseudomonas</taxon>
    </lineage>
</organism>
<keyword evidence="1" id="KW-0614">Plasmid</keyword>
<accession>A0A1L7NMX7</accession>
<dbReference type="Gene3D" id="3.40.30.10">
    <property type="entry name" value="Glutaredoxin"/>
    <property type="match status" value="1"/>
</dbReference>
<dbReference type="Proteomes" id="UP000218731">
    <property type="component" value="Plasmid pKF715A"/>
</dbReference>
<protein>
    <recommendedName>
        <fullName evidence="3">Thioredoxin domain-containing protein</fullName>
    </recommendedName>
</protein>
<geneLocation type="plasmid" evidence="2">
    <name>pkf715a dna</name>
</geneLocation>
<reference evidence="1 2" key="1">
    <citation type="submission" date="2015-11" db="EMBL/GenBank/DDBJ databases">
        <title>Complete genome sequencing of a biphenyl-degrading bacterium, Pseudomonas putida KF715 (=NBRC110667).</title>
        <authorList>
            <person name="Suenaga H."/>
            <person name="Fujihara N."/>
            <person name="Watanabe T."/>
            <person name="Hirose J."/>
            <person name="Kimura N."/>
            <person name="Yamazoe A."/>
            <person name="Hosoyama A."/>
            <person name="Shimodaira J."/>
            <person name="Furukawa K."/>
        </authorList>
    </citation>
    <scope>NUCLEOTIDE SEQUENCE [LARGE SCALE GENOMIC DNA]</scope>
    <source>
        <strain evidence="1 2">KF715</strain>
        <plasmid evidence="2">Plasmid pkf715a dna</plasmid>
    </source>
</reference>
<dbReference type="EMBL" id="AP015030">
    <property type="protein sequence ID" value="BAW26797.1"/>
    <property type="molecule type" value="Genomic_DNA"/>
</dbReference>
<proteinExistence type="predicted"/>
<gene>
    <name evidence="1" type="ORF">KF715C_pA2920</name>
</gene>
<evidence type="ECO:0008006" key="3">
    <source>
        <dbReference type="Google" id="ProtNLM"/>
    </source>
</evidence>
<dbReference type="RefSeq" id="WP_045632755.1">
    <property type="nucleotide sequence ID" value="NZ_AP015030.1"/>
</dbReference>
<dbReference type="AlphaFoldDB" id="A0A1L7NMX7"/>
<sequence length="291" mass="32297">MKSTFKIGIAFLAGGVIFNAPFAVSNSATTEDILARAMAGAMQSVAEFQQKKEEEELAKLPNIMDCQNMQWMKNCTEINKQAKRNPTAPIRVTNPAGLEFNFVPGTPSAMIRLQLEQSPEAAMAAVRYMDQTWGEYKKSANLYQAAMWDAGPLDNIIGLEKAKKQFDAPKQINTSALSVSVFVHSMCGACEVQLTTMAKLQERYPSLKITVFQFDDNPDGFKAKVTDRGLKGRILNPLEARNALRAGVDKWPTTWIDNLAMKQREPLAGVRSIIQLEERLQGISHIITAKK</sequence>
<name>A0A1L7NMX7_PSEPU</name>
<evidence type="ECO:0000313" key="1">
    <source>
        <dbReference type="EMBL" id="BAW26797.1"/>
    </source>
</evidence>
<dbReference type="InterPro" id="IPR036249">
    <property type="entry name" value="Thioredoxin-like_sf"/>
</dbReference>
<dbReference type="SUPFAM" id="SSF52833">
    <property type="entry name" value="Thioredoxin-like"/>
    <property type="match status" value="1"/>
</dbReference>
<evidence type="ECO:0000313" key="2">
    <source>
        <dbReference type="Proteomes" id="UP000218731"/>
    </source>
</evidence>